<protein>
    <submittedName>
        <fullName evidence="1">Uncharacterized protein</fullName>
    </submittedName>
</protein>
<dbReference type="EMBL" id="JACXIY010000004">
    <property type="protein sequence ID" value="MBD2867744.1"/>
    <property type="molecule type" value="Genomic_DNA"/>
</dbReference>
<dbReference type="Proteomes" id="UP000632125">
    <property type="component" value="Unassembled WGS sequence"/>
</dbReference>
<evidence type="ECO:0000313" key="1">
    <source>
        <dbReference type="EMBL" id="MBD2867744.1"/>
    </source>
</evidence>
<organism evidence="1 2">
    <name type="scientific">Paenibacillus arenilitoris</name>
    <dbReference type="NCBI Taxonomy" id="2772299"/>
    <lineage>
        <taxon>Bacteria</taxon>
        <taxon>Bacillati</taxon>
        <taxon>Bacillota</taxon>
        <taxon>Bacilli</taxon>
        <taxon>Bacillales</taxon>
        <taxon>Paenibacillaceae</taxon>
        <taxon>Paenibacillus</taxon>
    </lineage>
</organism>
<dbReference type="RefSeq" id="WP_190858537.1">
    <property type="nucleotide sequence ID" value="NZ_JACXIY010000004.1"/>
</dbReference>
<sequence length="149" mass="16925">MSLIDEVNGIAAFIRSKFADAAIYRFEEPELPEQGAFVIQLRQDARRSETRSHTVAERQFAVLYYGQSAETALTVMETLSRFAMNETFVIPAGETGRHLRLESFTFDSPVRTDNALHKCAGVLQTQTREPIATETYDKMMRIALRMNTN</sequence>
<keyword evidence="2" id="KW-1185">Reference proteome</keyword>
<accession>A0A927CHR9</accession>
<gene>
    <name evidence="1" type="ORF">IDH41_04075</name>
</gene>
<reference evidence="1" key="1">
    <citation type="submission" date="2020-09" db="EMBL/GenBank/DDBJ databases">
        <title>A novel bacterium of genus Paenibacillus, isolated from South China Sea.</title>
        <authorList>
            <person name="Huang H."/>
            <person name="Mo K."/>
            <person name="Hu Y."/>
        </authorList>
    </citation>
    <scope>NUCLEOTIDE SEQUENCE</scope>
    <source>
        <strain evidence="1">IB182493</strain>
    </source>
</reference>
<dbReference type="AlphaFoldDB" id="A0A927CHR9"/>
<proteinExistence type="predicted"/>
<name>A0A927CHR9_9BACL</name>
<comment type="caution">
    <text evidence="1">The sequence shown here is derived from an EMBL/GenBank/DDBJ whole genome shotgun (WGS) entry which is preliminary data.</text>
</comment>
<evidence type="ECO:0000313" key="2">
    <source>
        <dbReference type="Proteomes" id="UP000632125"/>
    </source>
</evidence>